<dbReference type="PRINTS" id="PR01590">
    <property type="entry name" value="HTHFIS"/>
</dbReference>
<accession>A0A656JJN0</accession>
<evidence type="ECO:0000313" key="14">
    <source>
        <dbReference type="Proteomes" id="UP000018849"/>
    </source>
</evidence>
<sequence>DIPLPLQAKLLRVLQEGEIRPLGSNDTRKIDVRILAATHRDLSAMVSDGKFREDLYYRLAQFPIELPALRNREGDILDLARHFVDKTCAFLQRSPLRWSDAALDLLSGYTFPGNVRELKGLVERAVLLCEGSELLVEHFSLRPEVVPDGSSLNLRERLEQVERSLLLDCLRKNDGNQTLSARELGLPRRTLLYRLGRLNINLGDLNG</sequence>
<keyword evidence="4" id="KW-0597">Phosphoprotein</keyword>
<evidence type="ECO:0000256" key="11">
    <source>
        <dbReference type="ARBA" id="ARBA00023163"/>
    </source>
</evidence>
<dbReference type="Gene3D" id="1.10.10.60">
    <property type="entry name" value="Homeodomain-like"/>
    <property type="match status" value="1"/>
</dbReference>
<evidence type="ECO:0000256" key="4">
    <source>
        <dbReference type="ARBA" id="ARBA00022553"/>
    </source>
</evidence>
<keyword evidence="11" id="KW-0804">Transcription</keyword>
<dbReference type="PANTHER" id="PTHR32071:SF95">
    <property type="entry name" value="DNA-BINDING TRANSCRIPTIONAL REGULATOR NTRC"/>
    <property type="match status" value="1"/>
</dbReference>
<feature type="domain" description="Sigma-54 factor interaction" evidence="12">
    <location>
        <begin position="1"/>
        <end position="127"/>
    </location>
</feature>
<evidence type="ECO:0000256" key="9">
    <source>
        <dbReference type="ARBA" id="ARBA00023125"/>
    </source>
</evidence>
<dbReference type="PANTHER" id="PTHR32071">
    <property type="entry name" value="TRANSCRIPTIONAL REGULATORY PROTEIN"/>
    <property type="match status" value="1"/>
</dbReference>
<keyword evidence="2" id="KW-0963">Cytoplasm</keyword>
<keyword evidence="6" id="KW-0067">ATP-binding</keyword>
<dbReference type="AlphaFoldDB" id="A0A656JJN0"/>
<comment type="caution">
    <text evidence="13">The sequence shown here is derived from an EMBL/GenBank/DDBJ whole genome shotgun (WGS) entry which is preliminary data.</text>
</comment>
<dbReference type="GO" id="GO:0043565">
    <property type="term" value="F:sequence-specific DNA binding"/>
    <property type="evidence" value="ECO:0007669"/>
    <property type="project" value="InterPro"/>
</dbReference>
<keyword evidence="7" id="KW-0902">Two-component regulatory system</keyword>
<dbReference type="InterPro" id="IPR009057">
    <property type="entry name" value="Homeodomain-like_sf"/>
</dbReference>
<dbReference type="SUPFAM" id="SSF52540">
    <property type="entry name" value="P-loop containing nucleoside triphosphate hydrolases"/>
    <property type="match status" value="1"/>
</dbReference>
<dbReference type="SUPFAM" id="SSF46689">
    <property type="entry name" value="Homeodomain-like"/>
    <property type="match status" value="1"/>
</dbReference>
<evidence type="ECO:0000256" key="6">
    <source>
        <dbReference type="ARBA" id="ARBA00022840"/>
    </source>
</evidence>
<name>A0A656JJN0_PSESF</name>
<dbReference type="InterPro" id="IPR058031">
    <property type="entry name" value="AAA_lid_NorR"/>
</dbReference>
<evidence type="ECO:0000259" key="12">
    <source>
        <dbReference type="PROSITE" id="PS50045"/>
    </source>
</evidence>
<feature type="non-terminal residue" evidence="13">
    <location>
        <position position="1"/>
    </location>
</feature>
<evidence type="ECO:0000256" key="10">
    <source>
        <dbReference type="ARBA" id="ARBA00023159"/>
    </source>
</evidence>
<keyword evidence="5" id="KW-0547">Nucleotide-binding</keyword>
<evidence type="ECO:0000256" key="5">
    <source>
        <dbReference type="ARBA" id="ARBA00022741"/>
    </source>
</evidence>
<dbReference type="Proteomes" id="UP000018849">
    <property type="component" value="Unassembled WGS sequence"/>
</dbReference>
<dbReference type="InterPro" id="IPR027417">
    <property type="entry name" value="P-loop_NTPase"/>
</dbReference>
<reference evidence="13 14" key="1">
    <citation type="journal article" date="2013" name="PLoS Pathog.">
        <title>Genomic analysis of the Kiwifruit pathogen Pseudomonas syringae pv. actinidiae provides insight into the origins of an emergent plant disease.</title>
        <authorList>
            <person name="McCann H.C."/>
            <person name="Rikkerink E.H."/>
            <person name="Bertels F."/>
            <person name="Fiers M."/>
            <person name="Lu A."/>
            <person name="Rees-George J."/>
            <person name="Andersen M.T."/>
            <person name="Gleave A.P."/>
            <person name="Haubold B."/>
            <person name="Wohlers M.W."/>
            <person name="Guttman D.S."/>
            <person name="Wang P.W."/>
            <person name="Straub C."/>
            <person name="Vanneste J.L."/>
            <person name="Rainey P.B."/>
            <person name="Templeton M.D."/>
        </authorList>
    </citation>
    <scope>NUCLEOTIDE SEQUENCE [LARGE SCALE GENOMIC DNA]</scope>
    <source>
        <strain evidence="13 14">ICMP 19096</strain>
    </source>
</reference>
<keyword evidence="10" id="KW-0010">Activator</keyword>
<dbReference type="Pfam" id="PF02954">
    <property type="entry name" value="HTH_8"/>
    <property type="match status" value="1"/>
</dbReference>
<dbReference type="InterPro" id="IPR002197">
    <property type="entry name" value="HTH_Fis"/>
</dbReference>
<dbReference type="Gene3D" id="3.40.50.300">
    <property type="entry name" value="P-loop containing nucleotide triphosphate hydrolases"/>
    <property type="match status" value="1"/>
</dbReference>
<dbReference type="PROSITE" id="PS50045">
    <property type="entry name" value="SIGMA54_INTERACT_4"/>
    <property type="match status" value="1"/>
</dbReference>
<gene>
    <name evidence="13" type="ORF">A245_44530</name>
</gene>
<proteinExistence type="predicted"/>
<keyword evidence="8" id="KW-0805">Transcription regulation</keyword>
<evidence type="ECO:0000256" key="8">
    <source>
        <dbReference type="ARBA" id="ARBA00023015"/>
    </source>
</evidence>
<dbReference type="InterPro" id="IPR002078">
    <property type="entry name" value="Sigma_54_int"/>
</dbReference>
<dbReference type="GO" id="GO:0006355">
    <property type="term" value="P:regulation of DNA-templated transcription"/>
    <property type="evidence" value="ECO:0007669"/>
    <property type="project" value="InterPro"/>
</dbReference>
<dbReference type="Pfam" id="PF00158">
    <property type="entry name" value="Sigma54_activat"/>
    <property type="match status" value="1"/>
</dbReference>
<dbReference type="Pfam" id="PF25601">
    <property type="entry name" value="AAA_lid_14"/>
    <property type="match status" value="1"/>
</dbReference>
<evidence type="ECO:0000256" key="3">
    <source>
        <dbReference type="ARBA" id="ARBA00022491"/>
    </source>
</evidence>
<keyword evidence="3" id="KW-0678">Repressor</keyword>
<organism evidence="13 14">
    <name type="scientific">Pseudomonas syringae pv. actinidiae ICMP 19096</name>
    <dbReference type="NCBI Taxonomy" id="1194405"/>
    <lineage>
        <taxon>Bacteria</taxon>
        <taxon>Pseudomonadati</taxon>
        <taxon>Pseudomonadota</taxon>
        <taxon>Gammaproteobacteria</taxon>
        <taxon>Pseudomonadales</taxon>
        <taxon>Pseudomonadaceae</taxon>
        <taxon>Pseudomonas</taxon>
        <taxon>Pseudomonas syringae</taxon>
    </lineage>
</organism>
<dbReference type="GO" id="GO:0005524">
    <property type="term" value="F:ATP binding"/>
    <property type="evidence" value="ECO:0007669"/>
    <property type="project" value="UniProtKB-KW"/>
</dbReference>
<evidence type="ECO:0000256" key="7">
    <source>
        <dbReference type="ARBA" id="ARBA00023012"/>
    </source>
</evidence>
<protein>
    <submittedName>
        <fullName evidence="13">Sigma-54 dependent transcriptional regulator</fullName>
    </submittedName>
</protein>
<dbReference type="Gene3D" id="1.10.8.60">
    <property type="match status" value="1"/>
</dbReference>
<keyword evidence="9" id="KW-0238">DNA-binding</keyword>
<dbReference type="GO" id="GO:0005737">
    <property type="term" value="C:cytoplasm"/>
    <property type="evidence" value="ECO:0007669"/>
    <property type="project" value="UniProtKB-SubCell"/>
</dbReference>
<dbReference type="EMBL" id="AOKF01003773">
    <property type="protein sequence ID" value="EPN31922.1"/>
    <property type="molecule type" value="Genomic_DNA"/>
</dbReference>
<dbReference type="GO" id="GO:0000160">
    <property type="term" value="P:phosphorelay signal transduction system"/>
    <property type="evidence" value="ECO:0007669"/>
    <property type="project" value="UniProtKB-KW"/>
</dbReference>
<comment type="subcellular location">
    <subcellularLocation>
        <location evidence="1">Cytoplasm</location>
    </subcellularLocation>
</comment>
<evidence type="ECO:0000256" key="2">
    <source>
        <dbReference type="ARBA" id="ARBA00022490"/>
    </source>
</evidence>
<evidence type="ECO:0000256" key="1">
    <source>
        <dbReference type="ARBA" id="ARBA00004496"/>
    </source>
</evidence>
<evidence type="ECO:0000313" key="13">
    <source>
        <dbReference type="EMBL" id="EPN31922.1"/>
    </source>
</evidence>